<accession>A0A0L0G3T8</accession>
<evidence type="ECO:0000313" key="1">
    <source>
        <dbReference type="EMBL" id="KNC83710.1"/>
    </source>
</evidence>
<organism evidence="1 2">
    <name type="scientific">Sphaeroforma arctica JP610</name>
    <dbReference type="NCBI Taxonomy" id="667725"/>
    <lineage>
        <taxon>Eukaryota</taxon>
        <taxon>Ichthyosporea</taxon>
        <taxon>Ichthyophonida</taxon>
        <taxon>Sphaeroforma</taxon>
    </lineage>
</organism>
<proteinExistence type="predicted"/>
<protein>
    <submittedName>
        <fullName evidence="1">Uncharacterized protein</fullName>
    </submittedName>
</protein>
<dbReference type="EMBL" id="KQ241814">
    <property type="protein sequence ID" value="KNC83710.1"/>
    <property type="molecule type" value="Genomic_DNA"/>
</dbReference>
<evidence type="ECO:0000313" key="2">
    <source>
        <dbReference type="Proteomes" id="UP000054560"/>
    </source>
</evidence>
<keyword evidence="2" id="KW-1185">Reference proteome</keyword>
<feature type="non-terminal residue" evidence="1">
    <location>
        <position position="1"/>
    </location>
</feature>
<reference evidence="1 2" key="1">
    <citation type="submission" date="2011-02" db="EMBL/GenBank/DDBJ databases">
        <title>The Genome Sequence of Sphaeroforma arctica JP610.</title>
        <authorList>
            <consortium name="The Broad Institute Genome Sequencing Platform"/>
            <person name="Russ C."/>
            <person name="Cuomo C."/>
            <person name="Young S.K."/>
            <person name="Zeng Q."/>
            <person name="Gargeya S."/>
            <person name="Alvarado L."/>
            <person name="Berlin A."/>
            <person name="Chapman S.B."/>
            <person name="Chen Z."/>
            <person name="Freedman E."/>
            <person name="Gellesch M."/>
            <person name="Goldberg J."/>
            <person name="Griggs A."/>
            <person name="Gujja S."/>
            <person name="Heilman E."/>
            <person name="Heiman D."/>
            <person name="Howarth C."/>
            <person name="Mehta T."/>
            <person name="Neiman D."/>
            <person name="Pearson M."/>
            <person name="Roberts A."/>
            <person name="Saif S."/>
            <person name="Shea T."/>
            <person name="Shenoy N."/>
            <person name="Sisk P."/>
            <person name="Stolte C."/>
            <person name="Sykes S."/>
            <person name="White J."/>
            <person name="Yandava C."/>
            <person name="Burger G."/>
            <person name="Gray M.W."/>
            <person name="Holland P.W.H."/>
            <person name="King N."/>
            <person name="Lang F.B.F."/>
            <person name="Roger A.J."/>
            <person name="Ruiz-Trillo I."/>
            <person name="Haas B."/>
            <person name="Nusbaum C."/>
            <person name="Birren B."/>
        </authorList>
    </citation>
    <scope>NUCLEOTIDE SEQUENCE [LARGE SCALE GENOMIC DNA]</scope>
    <source>
        <strain evidence="1 2">JP610</strain>
    </source>
</reference>
<dbReference type="AlphaFoldDB" id="A0A0L0G3T8"/>
<gene>
    <name evidence="1" type="ORF">SARC_04040</name>
</gene>
<dbReference type="Proteomes" id="UP000054560">
    <property type="component" value="Unassembled WGS sequence"/>
</dbReference>
<dbReference type="GeneID" id="25904544"/>
<dbReference type="RefSeq" id="XP_014157612.1">
    <property type="nucleotide sequence ID" value="XM_014302137.1"/>
</dbReference>
<name>A0A0L0G3T8_9EUKA</name>
<sequence length="234" mass="25561">RPATAYDSLGVALERKSFPRLHAGGRVSGQRIRQSNCRRRLGRHGNQQRRQQTYNDKDWPYWAYQCGGGFGLGAQFICDSDAHESFVVLELGGGGGSGADFRRDHSIKTSGGGGGGGVQLYDWGDCPESLYERTQCEHVHRTSIGGGSGGSYSHRDNVYHTRATCDADAVDYRGWKKAFDRISDLLRDKSRCPRLRISGGGGGGGGGQLTQLSRLVPFGYGYGFSFNAYFKHPP</sequence>